<sequence>MTKQLLVIDGNSYAVTSADLGDLIASGELKQVGVIRTEYVIPAPTGDGHIVRGRSLEAVLQDDAGAFLAVERHRGLAICTYVGDEEMNEAFRNALATDNLEEGEAFIYDQRIVEGTELLENVGLDMSDVTDVNHGDDGVAA</sequence>
<dbReference type="EMBL" id="HE956707">
    <property type="protein sequence ID" value="CCI88406.2"/>
    <property type="molecule type" value="Genomic_DNA"/>
</dbReference>
<protein>
    <submittedName>
        <fullName evidence="1">Uncharacterized protein</fullName>
    </submittedName>
</protein>
<keyword evidence="2" id="KW-1185">Reference proteome</keyword>
<proteinExistence type="predicted"/>
<name>I7K2I4_9CAUD</name>
<dbReference type="RefSeq" id="YP_009800359.1">
    <property type="nucleotide sequence ID" value="NC_047951.1"/>
</dbReference>
<dbReference type="GeneID" id="54990855"/>
<dbReference type="Proteomes" id="UP000002907">
    <property type="component" value="Segment"/>
</dbReference>
<organism evidence="1 2">
    <name type="scientific">Yersinia phage phiR8-01</name>
    <dbReference type="NCBI Taxonomy" id="1206556"/>
    <lineage>
        <taxon>Viruses</taxon>
        <taxon>Duplodnaviria</taxon>
        <taxon>Heunggongvirae</taxon>
        <taxon>Uroviricota</taxon>
        <taxon>Caudoviricetes</taxon>
        <taxon>Autographivirales</taxon>
        <taxon>Autonotataviridae</taxon>
        <taxon>Melnykvirinae</taxon>
        <taxon>Pienvirus</taxon>
        <taxon>Pienvirus R801</taxon>
    </lineage>
</organism>
<dbReference type="KEGG" id="vg:54990855"/>
<evidence type="ECO:0000313" key="1">
    <source>
        <dbReference type="EMBL" id="CCI88406.2"/>
    </source>
</evidence>
<gene>
    <name evidence="1" type="primary">g025</name>
    <name evidence="1" type="ORF">BN110_035</name>
</gene>
<accession>I7K2I4</accession>
<reference evidence="1" key="1">
    <citation type="submission" date="2012-06" db="EMBL/GenBank/DDBJ databases">
        <title>Genomic characterization of five bacteriophages specific for Yersinia species.</title>
        <authorList>
            <person name="Skurnik M."/>
            <person name="Nawaz A."/>
            <person name="Happonen L."/>
            <person name="Butcher S."/>
            <person name="Mattinen L."/>
        </authorList>
    </citation>
    <scope>NUCLEOTIDE SEQUENCE [LARGE SCALE GENOMIC DNA]</scope>
</reference>
<evidence type="ECO:0000313" key="2">
    <source>
        <dbReference type="Proteomes" id="UP000002907"/>
    </source>
</evidence>